<keyword evidence="1" id="KW-0732">Signal</keyword>
<name>A0A1H4G1X3_9GAMM</name>
<feature type="chain" id="PRO_5010572868" evidence="1">
    <location>
        <begin position="26"/>
        <end position="318"/>
    </location>
</feature>
<organism evidence="2 3">
    <name type="scientific">Lonsdalea quercina</name>
    <dbReference type="NCBI Taxonomy" id="71657"/>
    <lineage>
        <taxon>Bacteria</taxon>
        <taxon>Pseudomonadati</taxon>
        <taxon>Pseudomonadota</taxon>
        <taxon>Gammaproteobacteria</taxon>
        <taxon>Enterobacterales</taxon>
        <taxon>Pectobacteriaceae</taxon>
        <taxon>Lonsdalea</taxon>
    </lineage>
</organism>
<dbReference type="Proteomes" id="UP000187280">
    <property type="component" value="Unassembled WGS sequence"/>
</dbReference>
<dbReference type="AlphaFoldDB" id="A0A1H4G1X3"/>
<keyword evidence="3" id="KW-1185">Reference proteome</keyword>
<gene>
    <name evidence="2" type="ORF">SAMN02982996_03359</name>
</gene>
<dbReference type="STRING" id="71657.SAMN02982996_03359"/>
<accession>A0A1H4G1X3</accession>
<dbReference type="InterPro" id="IPR027375">
    <property type="entry name" value="DKNYY"/>
</dbReference>
<sequence>MKLSACVKKASAVVFTFFITQQCMAMGKDDVKYPYKLIGDRVVFQPFANVAPEVLSDVDLDSFKVIYRNHGNTNIASSGGNYYCNALKLPQDFNPDTARVFDGSFLFVNNKAYADCALLDFNVNGEDFTALDFPFFTDRKVVFTISGSKIEGVDVKTFKTLSTHQAKDKNNYYFVARNDVVLPYKHNASAYSPCYGWANIDGELYYEGLKYPDADVSTFKCFSFTMSADKHGFYVYDKRQTVIPADTAVKNINPVSENVFSDGKYVWFVAVDAELIKDVNPQKMRVEQDRGEVRISDGVNKWACILMKDKYDSSCHKV</sequence>
<reference evidence="2 3" key="1">
    <citation type="submission" date="2016-10" db="EMBL/GenBank/DDBJ databases">
        <authorList>
            <person name="de Groot N.N."/>
        </authorList>
    </citation>
    <scope>NUCLEOTIDE SEQUENCE [LARGE SCALE GENOMIC DNA]</scope>
    <source>
        <strain evidence="2 3">ATCC 29281</strain>
    </source>
</reference>
<evidence type="ECO:0000313" key="2">
    <source>
        <dbReference type="EMBL" id="SEB03593.1"/>
    </source>
</evidence>
<dbReference type="RefSeq" id="WP_026743701.1">
    <property type="nucleotide sequence ID" value="NZ_FNQS01000019.1"/>
</dbReference>
<feature type="signal peptide" evidence="1">
    <location>
        <begin position="1"/>
        <end position="25"/>
    </location>
</feature>
<dbReference type="EMBL" id="FNQS01000019">
    <property type="protein sequence ID" value="SEB03593.1"/>
    <property type="molecule type" value="Genomic_DNA"/>
</dbReference>
<dbReference type="GeneID" id="97766183"/>
<evidence type="ECO:0000256" key="1">
    <source>
        <dbReference type="SAM" id="SignalP"/>
    </source>
</evidence>
<protein>
    <submittedName>
        <fullName evidence="2">DKNYY family protein</fullName>
    </submittedName>
</protein>
<evidence type="ECO:0000313" key="3">
    <source>
        <dbReference type="Proteomes" id="UP000187280"/>
    </source>
</evidence>
<proteinExistence type="predicted"/>
<dbReference type="Pfam" id="PF13644">
    <property type="entry name" value="DKNYY"/>
    <property type="match status" value="1"/>
</dbReference>